<dbReference type="Pfam" id="PF22921">
    <property type="entry name" value="FKRP_N"/>
    <property type="match status" value="1"/>
</dbReference>
<evidence type="ECO:0000259" key="3">
    <source>
        <dbReference type="Pfam" id="PF22921"/>
    </source>
</evidence>
<evidence type="ECO:0008006" key="6">
    <source>
        <dbReference type="Google" id="ProtNLM"/>
    </source>
</evidence>
<feature type="domain" description="FKRP stem" evidence="3">
    <location>
        <begin position="56"/>
        <end position="295"/>
    </location>
</feature>
<keyword evidence="1" id="KW-0472">Membrane</keyword>
<proteinExistence type="predicted"/>
<comment type="caution">
    <text evidence="4">The sequence shown here is derived from an EMBL/GenBank/DDBJ whole genome shotgun (WGS) entry which is preliminary data.</text>
</comment>
<accession>A0A8S4PW87</accession>
<dbReference type="OrthoDB" id="444255at2759"/>
<dbReference type="InterPro" id="IPR055105">
    <property type="entry name" value="FKRP_N"/>
</dbReference>
<evidence type="ECO:0000256" key="1">
    <source>
        <dbReference type="SAM" id="Phobius"/>
    </source>
</evidence>
<dbReference type="PANTHER" id="PTHR13627:SF31">
    <property type="entry name" value="RIBITOL 5-PHOSPHATE TRANSFERASE FKRP"/>
    <property type="match status" value="1"/>
</dbReference>
<evidence type="ECO:0000259" key="2">
    <source>
        <dbReference type="Pfam" id="PF04991"/>
    </source>
</evidence>
<keyword evidence="1" id="KW-0812">Transmembrane</keyword>
<sequence length="519" mass="60662">MFCRMKRYILRMHVWKVIGSLMLATNLIALMYLWLLQSNLEHHEKFKKPIQEKLPTHKQENSITVIIREFEAFDNVLPLTIEHLHSKFPSYKLIAFTDSVPYPPIQLPDIANVAFINLNPNPDISRHMSLIDDQISSKYVMIVPDGIKIPDYLPLDTVFIDKYKKLSPSARIIAMPIGNKGGNHLNVEVNLREWTLKYSQSKDPLCTGLWGNYIIFMQTSDLLELPYPLERPFLDGLFIQTALRDWKVSVVNIEPKITFVKDLYSEPHDAWKLKSLTRTRHKELYKKFGIKYVVRANRVEEWHGCSKDTERCFGTVHDETPSYIYAGKWTPPCCLQALRLTGRHVFNELKKCNARFWLEGGSLLGAARNGDIIPWDYDIDIGIYKDDIRICKNLKDVTREFPFIDDDGFIWEKAKEGEFYRVQYSETNHLHVDIFPFYPKDNHEMPIMTKDTWFKTHRQDTEFPEHYLKPFTNIDFIGVQAPAPNHVREFLELKFGKGVIEKPEYPNPAKIKLKQVGSL</sequence>
<dbReference type="PANTHER" id="PTHR13627">
    <property type="entry name" value="FUKUTIN RELATED PROTEIN"/>
    <property type="match status" value="1"/>
</dbReference>
<dbReference type="InterPro" id="IPR007074">
    <property type="entry name" value="LicD/FKTN/FKRP_NTP_transf"/>
</dbReference>
<protein>
    <recommendedName>
        <fullName evidence="6">Fukutin-related protein</fullName>
    </recommendedName>
</protein>
<dbReference type="InterPro" id="IPR052613">
    <property type="entry name" value="LicD_transferase"/>
</dbReference>
<dbReference type="EMBL" id="CAIIXF020000010">
    <property type="protein sequence ID" value="CAH1797514.1"/>
    <property type="molecule type" value="Genomic_DNA"/>
</dbReference>
<name>A0A8S4PW87_OWEFU</name>
<gene>
    <name evidence="4" type="ORF">OFUS_LOCUS21785</name>
</gene>
<evidence type="ECO:0000313" key="5">
    <source>
        <dbReference type="Proteomes" id="UP000749559"/>
    </source>
</evidence>
<dbReference type="Pfam" id="PF04991">
    <property type="entry name" value="LicD"/>
    <property type="match status" value="1"/>
</dbReference>
<dbReference type="GO" id="GO:0005794">
    <property type="term" value="C:Golgi apparatus"/>
    <property type="evidence" value="ECO:0007669"/>
    <property type="project" value="TreeGrafter"/>
</dbReference>
<keyword evidence="1" id="KW-1133">Transmembrane helix</keyword>
<feature type="transmembrane region" description="Helical" evidence="1">
    <location>
        <begin position="12"/>
        <end position="35"/>
    </location>
</feature>
<dbReference type="GO" id="GO:0035269">
    <property type="term" value="P:protein O-linked glycosylation via mannose"/>
    <property type="evidence" value="ECO:0007669"/>
    <property type="project" value="TreeGrafter"/>
</dbReference>
<evidence type="ECO:0000313" key="4">
    <source>
        <dbReference type="EMBL" id="CAH1797514.1"/>
    </source>
</evidence>
<dbReference type="Proteomes" id="UP000749559">
    <property type="component" value="Unassembled WGS sequence"/>
</dbReference>
<dbReference type="AlphaFoldDB" id="A0A8S4PW87"/>
<keyword evidence="5" id="KW-1185">Reference proteome</keyword>
<feature type="domain" description="LicD/FKTN/FKRP nucleotidyltransferase" evidence="2">
    <location>
        <begin position="353"/>
        <end position="446"/>
    </location>
</feature>
<reference evidence="4" key="1">
    <citation type="submission" date="2022-03" db="EMBL/GenBank/DDBJ databases">
        <authorList>
            <person name="Martin C."/>
        </authorList>
    </citation>
    <scope>NUCLEOTIDE SEQUENCE</scope>
</reference>
<organism evidence="4 5">
    <name type="scientific">Owenia fusiformis</name>
    <name type="common">Polychaete worm</name>
    <dbReference type="NCBI Taxonomy" id="6347"/>
    <lineage>
        <taxon>Eukaryota</taxon>
        <taxon>Metazoa</taxon>
        <taxon>Spiralia</taxon>
        <taxon>Lophotrochozoa</taxon>
        <taxon>Annelida</taxon>
        <taxon>Polychaeta</taxon>
        <taxon>Sedentaria</taxon>
        <taxon>Canalipalpata</taxon>
        <taxon>Sabellida</taxon>
        <taxon>Oweniida</taxon>
        <taxon>Oweniidae</taxon>
        <taxon>Owenia</taxon>
    </lineage>
</organism>